<comment type="subunit">
    <text evidence="9">Homodimer.</text>
</comment>
<dbReference type="PRINTS" id="PR00625">
    <property type="entry name" value="JDOMAIN"/>
</dbReference>
<dbReference type="InterPro" id="IPR008971">
    <property type="entry name" value="HSP40/DnaJ_pept-bd"/>
</dbReference>
<evidence type="ECO:0000256" key="10">
    <source>
        <dbReference type="PROSITE-ProRule" id="PRU00546"/>
    </source>
</evidence>
<dbReference type="InterPro" id="IPR001623">
    <property type="entry name" value="DnaJ_domain"/>
</dbReference>
<feature type="zinc finger region" description="CR-type" evidence="10">
    <location>
        <begin position="131"/>
        <end position="213"/>
    </location>
</feature>
<gene>
    <name evidence="9 13" type="primary">dnaJ</name>
    <name evidence="13" type="ORF">I4J41_05775</name>
</gene>
<evidence type="ECO:0000313" key="13">
    <source>
        <dbReference type="EMBL" id="MBG9354128.1"/>
    </source>
</evidence>
<dbReference type="NCBIfam" id="TIGR02349">
    <property type="entry name" value="DnaJ_bact"/>
    <property type="match status" value="1"/>
</dbReference>
<accession>A0ABS0LBV5</accession>
<evidence type="ECO:0000256" key="6">
    <source>
        <dbReference type="ARBA" id="ARBA00022833"/>
    </source>
</evidence>
<evidence type="ECO:0000256" key="8">
    <source>
        <dbReference type="ARBA" id="ARBA00023186"/>
    </source>
</evidence>
<dbReference type="NCBIfam" id="NF010871">
    <property type="entry name" value="PRK14278.1"/>
    <property type="match status" value="1"/>
</dbReference>
<dbReference type="EMBL" id="JADQUG010000018">
    <property type="protein sequence ID" value="MBG9354128.1"/>
    <property type="molecule type" value="Genomic_DNA"/>
</dbReference>
<keyword evidence="6 9" id="KW-0862">Zinc</keyword>
<dbReference type="CDD" id="cd10747">
    <property type="entry name" value="DnaJ_C"/>
    <property type="match status" value="1"/>
</dbReference>
<feature type="binding site" evidence="9">
    <location>
        <position position="161"/>
    </location>
    <ligand>
        <name>Zn(2+)</name>
        <dbReference type="ChEBI" id="CHEBI:29105"/>
        <label>2</label>
    </ligand>
</feature>
<keyword evidence="4 9" id="KW-0677">Repeat</keyword>
<comment type="cofactor">
    <cofactor evidence="9">
        <name>Zn(2+)</name>
        <dbReference type="ChEBI" id="CHEBI:29105"/>
    </cofactor>
    <text evidence="9">Binds 2 Zn(2+) ions per monomer.</text>
</comment>
<evidence type="ECO:0000256" key="2">
    <source>
        <dbReference type="ARBA" id="ARBA00022705"/>
    </source>
</evidence>
<name>A0ABS0LBV5_9CORY</name>
<keyword evidence="2 9" id="KW-0235">DNA replication</keyword>
<dbReference type="Gene3D" id="2.60.260.20">
    <property type="entry name" value="Urease metallochaperone UreE, N-terminal domain"/>
    <property type="match status" value="2"/>
</dbReference>
<sequence>MARDYYAILGVERDATDNEIKKAYRKLARKYHPDVNDTEEAAEKFSEISIAQEVLLDAEKRRIVDMGGDPMAQGDGGAGYGGAYGAGGGLGDIFEAFFGGGGGSRSPRSRVQPGSDALLRTALTLEEAYLGTKKPITIDTAILCDRCEGTGSKSKSKPNVCGTCNGSGEIQQMQRSFLGNVMTSSPCPTCRGTGEVIPDPCDKCGGDGRVRTQRDLIVNIPAGIADGMRIRMAGQGEVGPGGGPAGDLYIEVMMQQHPVFQREGNDLHMSVHVPMVDAALGTTTSVESLSGDAIDFEIPAGVQPAETIVIEGKGMPQLRGEGRGNMIAHVDVSIPTQLDEKSKELLNKLRDHRSDESTVRTADDSDDSLFGRLRNRFRR</sequence>
<dbReference type="CDD" id="cd06257">
    <property type="entry name" value="DnaJ"/>
    <property type="match status" value="1"/>
</dbReference>
<dbReference type="InterPro" id="IPR001305">
    <property type="entry name" value="HSP_DnaJ_Cys-rich_dom"/>
</dbReference>
<evidence type="ECO:0000256" key="4">
    <source>
        <dbReference type="ARBA" id="ARBA00022737"/>
    </source>
</evidence>
<dbReference type="InterPro" id="IPR036410">
    <property type="entry name" value="HSP_DnaJ_Cys-rich_dom_sf"/>
</dbReference>
<feature type="repeat" description="CXXCXGXG motif" evidence="9">
    <location>
        <begin position="161"/>
        <end position="168"/>
    </location>
</feature>
<keyword evidence="1 9" id="KW-0963">Cytoplasm</keyword>
<keyword evidence="3 9" id="KW-0479">Metal-binding</keyword>
<evidence type="ECO:0000256" key="3">
    <source>
        <dbReference type="ARBA" id="ARBA00022723"/>
    </source>
</evidence>
<feature type="domain" description="J" evidence="11">
    <location>
        <begin position="4"/>
        <end position="68"/>
    </location>
</feature>
<dbReference type="NCBIfam" id="NF008035">
    <property type="entry name" value="PRK10767.1"/>
    <property type="match status" value="1"/>
</dbReference>
<dbReference type="Gene3D" id="6.20.20.10">
    <property type="match status" value="2"/>
</dbReference>
<evidence type="ECO:0000313" key="14">
    <source>
        <dbReference type="Proteomes" id="UP000615580"/>
    </source>
</evidence>
<dbReference type="SUPFAM" id="SSF46565">
    <property type="entry name" value="Chaperone J-domain"/>
    <property type="match status" value="1"/>
</dbReference>
<evidence type="ECO:0000256" key="5">
    <source>
        <dbReference type="ARBA" id="ARBA00022771"/>
    </source>
</evidence>
<dbReference type="CDD" id="cd10719">
    <property type="entry name" value="DnaJ_zf"/>
    <property type="match status" value="1"/>
</dbReference>
<keyword evidence="8 9" id="KW-0143">Chaperone</keyword>
<feature type="binding site" evidence="9">
    <location>
        <position position="164"/>
    </location>
    <ligand>
        <name>Zn(2+)</name>
        <dbReference type="ChEBI" id="CHEBI:29105"/>
        <label>2</label>
    </ligand>
</feature>
<feature type="binding site" evidence="9">
    <location>
        <position position="144"/>
    </location>
    <ligand>
        <name>Zn(2+)</name>
        <dbReference type="ChEBI" id="CHEBI:29105"/>
        <label>1</label>
    </ligand>
</feature>
<dbReference type="PANTHER" id="PTHR43096:SF48">
    <property type="entry name" value="CHAPERONE PROTEIN DNAJ"/>
    <property type="match status" value="1"/>
</dbReference>
<feature type="repeat" description="CXXCXGXG motif" evidence="9">
    <location>
        <begin position="201"/>
        <end position="208"/>
    </location>
</feature>
<feature type="repeat" description="CXXCXGXG motif" evidence="9">
    <location>
        <begin position="187"/>
        <end position="194"/>
    </location>
</feature>
<keyword evidence="7 9" id="KW-0346">Stress response</keyword>
<dbReference type="RefSeq" id="WP_197690104.1">
    <property type="nucleotide sequence ID" value="NZ_JADQUD010000005.1"/>
</dbReference>
<dbReference type="HAMAP" id="MF_01152">
    <property type="entry name" value="DnaJ"/>
    <property type="match status" value="1"/>
</dbReference>
<comment type="domain">
    <text evidence="9">The J domain is necessary and sufficient to stimulate DnaK ATPase activity. Zinc center 1 plays an important role in the autonomous, DnaK-independent chaperone activity of DnaJ. Zinc center 2 is essential for interaction with DnaK and for DnaJ activity.</text>
</comment>
<dbReference type="InterPro" id="IPR036869">
    <property type="entry name" value="J_dom_sf"/>
</dbReference>
<dbReference type="Pfam" id="PF00226">
    <property type="entry name" value="DnaJ"/>
    <property type="match status" value="1"/>
</dbReference>
<comment type="function">
    <text evidence="9">Participates actively in the response to hyperosmotic and heat shock by preventing the aggregation of stress-denatured proteins and by disaggregating proteins, also in an autonomous, DnaK-independent fashion. Unfolded proteins bind initially to DnaJ; upon interaction with the DnaJ-bound protein, DnaK hydrolyzes its bound ATP, resulting in the formation of a stable complex. GrpE releases ADP from DnaK; ATP binding to DnaK triggers the release of the substrate protein, thus completing the reaction cycle. Several rounds of ATP-dependent interactions between DnaJ, DnaK and GrpE are required for fully efficient folding. Also involved, together with DnaK and GrpE, in the DNA replication of plasmids through activation of initiation proteins.</text>
</comment>
<feature type="repeat" description="CXXCXGXG motif" evidence="9">
    <location>
        <begin position="144"/>
        <end position="151"/>
    </location>
</feature>
<organism evidence="13 14">
    <name type="scientific">Corynebacterium belfantii</name>
    <dbReference type="NCBI Taxonomy" id="2014537"/>
    <lineage>
        <taxon>Bacteria</taxon>
        <taxon>Bacillati</taxon>
        <taxon>Actinomycetota</taxon>
        <taxon>Actinomycetes</taxon>
        <taxon>Mycobacteriales</taxon>
        <taxon>Corynebacteriaceae</taxon>
        <taxon>Corynebacterium</taxon>
    </lineage>
</organism>
<dbReference type="InterPro" id="IPR002939">
    <property type="entry name" value="DnaJ_C"/>
</dbReference>
<feature type="binding site" evidence="9">
    <location>
        <position position="147"/>
    </location>
    <ligand>
        <name>Zn(2+)</name>
        <dbReference type="ChEBI" id="CHEBI:29105"/>
        <label>1</label>
    </ligand>
</feature>
<evidence type="ECO:0000256" key="9">
    <source>
        <dbReference type="HAMAP-Rule" id="MF_01152"/>
    </source>
</evidence>
<comment type="similarity">
    <text evidence="9">Belongs to the DnaJ family.</text>
</comment>
<dbReference type="Proteomes" id="UP000615580">
    <property type="component" value="Unassembled WGS sequence"/>
</dbReference>
<dbReference type="Pfam" id="PF00684">
    <property type="entry name" value="DnaJ_CXXCXGXG"/>
    <property type="match status" value="1"/>
</dbReference>
<evidence type="ECO:0000256" key="7">
    <source>
        <dbReference type="ARBA" id="ARBA00023016"/>
    </source>
</evidence>
<comment type="subcellular location">
    <subcellularLocation>
        <location evidence="9">Cytoplasm</location>
    </subcellularLocation>
</comment>
<dbReference type="SUPFAM" id="SSF57938">
    <property type="entry name" value="DnaJ/Hsp40 cysteine-rich domain"/>
    <property type="match status" value="1"/>
</dbReference>
<comment type="caution">
    <text evidence="13">The sequence shown here is derived from an EMBL/GenBank/DDBJ whole genome shotgun (WGS) entry which is preliminary data.</text>
</comment>
<reference evidence="13 14" key="1">
    <citation type="journal article" date="2020" name="J. Clin. Microbiol.">
        <title>Assessing the Genetic Diversity of Austrian Corynebacterium diphtheriae Clinical Isolates, 2011-2019.</title>
        <authorList>
            <person name="Schaeffer J."/>
            <person name="Huhulescu S."/>
            <person name="Stoeger A."/>
            <person name="Allerberger F."/>
            <person name="Ruppitsch W."/>
        </authorList>
    </citation>
    <scope>NUCLEOTIDE SEQUENCE [LARGE SCALE GENOMIC DNA]</scope>
    <source>
        <strain evidence="13 14">04-17</strain>
    </source>
</reference>
<dbReference type="PANTHER" id="PTHR43096">
    <property type="entry name" value="DNAJ HOMOLOG 1, MITOCHONDRIAL-RELATED"/>
    <property type="match status" value="1"/>
</dbReference>
<dbReference type="PROSITE" id="PS51188">
    <property type="entry name" value="ZF_CR"/>
    <property type="match status" value="1"/>
</dbReference>
<feature type="binding site" evidence="9">
    <location>
        <position position="190"/>
    </location>
    <ligand>
        <name>Zn(2+)</name>
        <dbReference type="ChEBI" id="CHEBI:29105"/>
        <label>2</label>
    </ligand>
</feature>
<protein>
    <recommendedName>
        <fullName evidence="9">Chaperone protein DnaJ</fullName>
    </recommendedName>
</protein>
<feature type="domain" description="CR-type" evidence="12">
    <location>
        <begin position="131"/>
        <end position="213"/>
    </location>
</feature>
<dbReference type="Gene3D" id="1.10.287.110">
    <property type="entry name" value="DnaJ domain"/>
    <property type="match status" value="1"/>
</dbReference>
<feature type="binding site" evidence="9">
    <location>
        <position position="187"/>
    </location>
    <ligand>
        <name>Zn(2+)</name>
        <dbReference type="ChEBI" id="CHEBI:29105"/>
        <label>2</label>
    </ligand>
</feature>
<dbReference type="Pfam" id="PF01556">
    <property type="entry name" value="DnaJ_C"/>
    <property type="match status" value="1"/>
</dbReference>
<evidence type="ECO:0000259" key="12">
    <source>
        <dbReference type="PROSITE" id="PS51188"/>
    </source>
</evidence>
<feature type="binding site" evidence="9">
    <location>
        <position position="204"/>
    </location>
    <ligand>
        <name>Zn(2+)</name>
        <dbReference type="ChEBI" id="CHEBI:29105"/>
        <label>1</label>
    </ligand>
</feature>
<keyword evidence="5 9" id="KW-0863">Zinc-finger</keyword>
<evidence type="ECO:0000256" key="1">
    <source>
        <dbReference type="ARBA" id="ARBA00022490"/>
    </source>
</evidence>
<evidence type="ECO:0000259" key="11">
    <source>
        <dbReference type="PROSITE" id="PS50076"/>
    </source>
</evidence>
<dbReference type="SMART" id="SM00271">
    <property type="entry name" value="DnaJ"/>
    <property type="match status" value="1"/>
</dbReference>
<proteinExistence type="inferred from homology"/>
<dbReference type="PROSITE" id="PS50076">
    <property type="entry name" value="DNAJ_2"/>
    <property type="match status" value="1"/>
</dbReference>
<dbReference type="SUPFAM" id="SSF49493">
    <property type="entry name" value="HSP40/DnaJ peptide-binding domain"/>
    <property type="match status" value="2"/>
</dbReference>
<keyword evidence="14" id="KW-1185">Reference proteome</keyword>
<dbReference type="InterPro" id="IPR012724">
    <property type="entry name" value="DnaJ"/>
</dbReference>
<feature type="binding site" evidence="9">
    <location>
        <position position="201"/>
    </location>
    <ligand>
        <name>Zn(2+)</name>
        <dbReference type="ChEBI" id="CHEBI:29105"/>
        <label>1</label>
    </ligand>
</feature>